<name>A0A8J4BB98_9CHLO</name>
<comment type="caution">
    <text evidence="2">The sequence shown here is derived from an EMBL/GenBank/DDBJ whole genome shotgun (WGS) entry which is preliminary data.</text>
</comment>
<protein>
    <submittedName>
        <fullName evidence="2">Uncharacterized protein</fullName>
    </submittedName>
</protein>
<reference evidence="2" key="1">
    <citation type="journal article" date="2021" name="Proc. Natl. Acad. Sci. U.S.A.">
        <title>Three genomes in the algal genus Volvox reveal the fate of a haploid sex-determining region after a transition to homothallism.</title>
        <authorList>
            <person name="Yamamoto K."/>
            <person name="Hamaji T."/>
            <person name="Kawai-Toyooka H."/>
            <person name="Matsuzaki R."/>
            <person name="Takahashi F."/>
            <person name="Nishimura Y."/>
            <person name="Kawachi M."/>
            <person name="Noguchi H."/>
            <person name="Minakuchi Y."/>
            <person name="Umen J.G."/>
            <person name="Toyoda A."/>
            <person name="Nozaki H."/>
        </authorList>
    </citation>
    <scope>NUCLEOTIDE SEQUENCE</scope>
    <source>
        <strain evidence="2">NIES-3780</strain>
    </source>
</reference>
<evidence type="ECO:0000313" key="3">
    <source>
        <dbReference type="Proteomes" id="UP000747399"/>
    </source>
</evidence>
<dbReference type="Proteomes" id="UP000747399">
    <property type="component" value="Unassembled WGS sequence"/>
</dbReference>
<keyword evidence="3" id="KW-1185">Reference proteome</keyword>
<proteinExistence type="predicted"/>
<evidence type="ECO:0000313" key="2">
    <source>
        <dbReference type="EMBL" id="GIL57803.1"/>
    </source>
</evidence>
<dbReference type="AlphaFoldDB" id="A0A8J4BB98"/>
<organism evidence="2 3">
    <name type="scientific">Volvox africanus</name>
    <dbReference type="NCBI Taxonomy" id="51714"/>
    <lineage>
        <taxon>Eukaryota</taxon>
        <taxon>Viridiplantae</taxon>
        <taxon>Chlorophyta</taxon>
        <taxon>core chlorophytes</taxon>
        <taxon>Chlorophyceae</taxon>
        <taxon>CS clade</taxon>
        <taxon>Chlamydomonadales</taxon>
        <taxon>Volvocaceae</taxon>
        <taxon>Volvox</taxon>
    </lineage>
</organism>
<feature type="compositionally biased region" description="Polar residues" evidence="1">
    <location>
        <begin position="95"/>
        <end position="105"/>
    </location>
</feature>
<accession>A0A8J4BB98</accession>
<feature type="compositionally biased region" description="Basic residues" evidence="1">
    <location>
        <begin position="106"/>
        <end position="115"/>
    </location>
</feature>
<evidence type="ECO:0000256" key="1">
    <source>
        <dbReference type="SAM" id="MobiDB-lite"/>
    </source>
</evidence>
<dbReference type="EMBL" id="BNCO01000029">
    <property type="protein sequence ID" value="GIL57803.1"/>
    <property type="molecule type" value="Genomic_DNA"/>
</dbReference>
<sequence>MNPNPFVNCTLPILGMSSPKADVPFRFIVHCAAPPQPPCSTALAVAAIRTNIRDKSGKRRFDAVQLRLGRAHNPPGTGPGASNARNRPLLRSRGGPNSTSASSRKTSGRHLLHRKPLTTTCLRSLHRCTYPKGKVAA</sequence>
<gene>
    <name evidence="2" type="ORF">Vafri_13043</name>
</gene>
<feature type="region of interest" description="Disordered" evidence="1">
    <location>
        <begin position="67"/>
        <end position="115"/>
    </location>
</feature>